<accession>A0A1F5E6I6</accession>
<organism evidence="1 2">
    <name type="scientific">Candidatus Beckwithbacteria bacterium RBG_13_42_9</name>
    <dbReference type="NCBI Taxonomy" id="1797457"/>
    <lineage>
        <taxon>Bacteria</taxon>
        <taxon>Candidatus Beckwithiibacteriota</taxon>
    </lineage>
</organism>
<protein>
    <submittedName>
        <fullName evidence="1">Uncharacterized protein</fullName>
    </submittedName>
</protein>
<dbReference type="Proteomes" id="UP000177006">
    <property type="component" value="Unassembled WGS sequence"/>
</dbReference>
<evidence type="ECO:0000313" key="1">
    <source>
        <dbReference type="EMBL" id="OGD63019.1"/>
    </source>
</evidence>
<name>A0A1F5E6I6_9BACT</name>
<reference evidence="1 2" key="1">
    <citation type="journal article" date="2016" name="Nat. Commun.">
        <title>Thousands of microbial genomes shed light on interconnected biogeochemical processes in an aquifer system.</title>
        <authorList>
            <person name="Anantharaman K."/>
            <person name="Brown C.T."/>
            <person name="Hug L.A."/>
            <person name="Sharon I."/>
            <person name="Castelle C.J."/>
            <person name="Probst A.J."/>
            <person name="Thomas B.C."/>
            <person name="Singh A."/>
            <person name="Wilkins M.J."/>
            <person name="Karaoz U."/>
            <person name="Brodie E.L."/>
            <person name="Williams K.H."/>
            <person name="Hubbard S.S."/>
            <person name="Banfield J.F."/>
        </authorList>
    </citation>
    <scope>NUCLEOTIDE SEQUENCE [LARGE SCALE GENOMIC DNA]</scope>
</reference>
<comment type="caution">
    <text evidence="1">The sequence shown here is derived from an EMBL/GenBank/DDBJ whole genome shotgun (WGS) entry which is preliminary data.</text>
</comment>
<dbReference type="AlphaFoldDB" id="A0A1F5E6I6"/>
<dbReference type="STRING" id="1797457.A2160_05230"/>
<sequence>MVAIEMLGLNAAGKMVVVVHTDEAVERLELKGTFRSHGFTRPTAADVEAGEFDANRNRKLWGLAHGAQKICGGVSTEQVIATYAPHHAESMRVTVVESDSPQAIADKTGPGVVQLSFLDFLIK</sequence>
<dbReference type="EMBL" id="MEZK01000013">
    <property type="protein sequence ID" value="OGD63019.1"/>
    <property type="molecule type" value="Genomic_DNA"/>
</dbReference>
<evidence type="ECO:0000313" key="2">
    <source>
        <dbReference type="Proteomes" id="UP000177006"/>
    </source>
</evidence>
<gene>
    <name evidence="1" type="ORF">A2160_05230</name>
</gene>
<proteinExistence type="predicted"/>